<evidence type="ECO:0000313" key="2">
    <source>
        <dbReference type="EMBL" id="KAJ5391067.1"/>
    </source>
</evidence>
<dbReference type="EMBL" id="JAPZBU010000008">
    <property type="protein sequence ID" value="KAJ5391067.1"/>
    <property type="molecule type" value="Genomic_DNA"/>
</dbReference>
<keyword evidence="3" id="KW-1185">Reference proteome</keyword>
<dbReference type="GO" id="GO:0005737">
    <property type="term" value="C:cytoplasm"/>
    <property type="evidence" value="ECO:0007669"/>
    <property type="project" value="TreeGrafter"/>
</dbReference>
<dbReference type="Proteomes" id="UP001147747">
    <property type="component" value="Unassembled WGS sequence"/>
</dbReference>
<dbReference type="AlphaFoldDB" id="A0A9W9VX79"/>
<name>A0A9W9VX79_9EURO</name>
<organism evidence="2 3">
    <name type="scientific">Penicillium cosmopolitanum</name>
    <dbReference type="NCBI Taxonomy" id="1131564"/>
    <lineage>
        <taxon>Eukaryota</taxon>
        <taxon>Fungi</taxon>
        <taxon>Dikarya</taxon>
        <taxon>Ascomycota</taxon>
        <taxon>Pezizomycotina</taxon>
        <taxon>Eurotiomycetes</taxon>
        <taxon>Eurotiomycetidae</taxon>
        <taxon>Eurotiales</taxon>
        <taxon>Aspergillaceae</taxon>
        <taxon>Penicillium</taxon>
    </lineage>
</organism>
<dbReference type="GeneID" id="81370174"/>
<accession>A0A9W9VX79</accession>
<reference evidence="2" key="1">
    <citation type="submission" date="2022-12" db="EMBL/GenBank/DDBJ databases">
        <authorList>
            <person name="Petersen C."/>
        </authorList>
    </citation>
    <scope>NUCLEOTIDE SEQUENCE</scope>
    <source>
        <strain evidence="2">IBT 29677</strain>
    </source>
</reference>
<dbReference type="PANTHER" id="PTHR13847">
    <property type="entry name" value="SARCOSINE DEHYDROGENASE-RELATED"/>
    <property type="match status" value="1"/>
</dbReference>
<dbReference type="RefSeq" id="XP_056486745.1">
    <property type="nucleotide sequence ID" value="XM_056631194.1"/>
</dbReference>
<dbReference type="InterPro" id="IPR006076">
    <property type="entry name" value="FAD-dep_OxRdtase"/>
</dbReference>
<gene>
    <name evidence="2" type="ORF">N7509_006557</name>
</gene>
<dbReference type="Gene3D" id="3.30.9.10">
    <property type="entry name" value="D-Amino Acid Oxidase, subunit A, domain 2"/>
    <property type="match status" value="1"/>
</dbReference>
<sequence>MPISCTDQTTAINTNSTSTITPQQSYRLRTTFVIIGACFAGISTAHHLVQEFKGDLETAPSITIFEARAACSGATGRNGGHLRPDFYGHIPKYIERSGPRAGAEIAGFEIANLRARKRFIEEEDIDCDLTLARSIDVWCNEQAAENAKAIYDSMRAHRFDYMDDIIFYTENKAEGSHVPLFTAGTLWPFKFVMHLLQELLESKFVNLQTHTPVHSVQSDKTGGFFADTPRGQVHTRKVIYANNAYVSGTLPEYAKNIIPCKGICCRIAVPDGIMPPLLNDSYINRTNNHTLSYLVPQPDGSIVVGGAAAKFKPFREQWYDNVDNTCLIDAAKEYYDNYMQRTYRGWEDTGAKVNTIWTGVMGYSYDSNSHIGQVPSKDGEFIIAGFNDHGIPVIWLAAQELARMVSQEISFEETKIPRLFKTSAQRINQEKLGREEDGDIIGSYNLPVAKP</sequence>
<dbReference type="Gene3D" id="3.50.50.60">
    <property type="entry name" value="FAD/NAD(P)-binding domain"/>
    <property type="match status" value="1"/>
</dbReference>
<reference evidence="2" key="2">
    <citation type="journal article" date="2023" name="IMA Fungus">
        <title>Comparative genomic study of the Penicillium genus elucidates a diverse pangenome and 15 lateral gene transfer events.</title>
        <authorList>
            <person name="Petersen C."/>
            <person name="Sorensen T."/>
            <person name="Nielsen M.R."/>
            <person name="Sondergaard T.E."/>
            <person name="Sorensen J.L."/>
            <person name="Fitzpatrick D.A."/>
            <person name="Frisvad J.C."/>
            <person name="Nielsen K.L."/>
        </authorList>
    </citation>
    <scope>NUCLEOTIDE SEQUENCE</scope>
    <source>
        <strain evidence="2">IBT 29677</strain>
    </source>
</reference>
<feature type="domain" description="FAD dependent oxidoreductase" evidence="1">
    <location>
        <begin position="32"/>
        <end position="404"/>
    </location>
</feature>
<comment type="caution">
    <text evidence="2">The sequence shown here is derived from an EMBL/GenBank/DDBJ whole genome shotgun (WGS) entry which is preliminary data.</text>
</comment>
<dbReference type="Pfam" id="PF01266">
    <property type="entry name" value="DAO"/>
    <property type="match status" value="1"/>
</dbReference>
<evidence type="ECO:0000313" key="3">
    <source>
        <dbReference type="Proteomes" id="UP001147747"/>
    </source>
</evidence>
<dbReference type="InterPro" id="IPR036188">
    <property type="entry name" value="FAD/NAD-bd_sf"/>
</dbReference>
<dbReference type="SUPFAM" id="SSF51905">
    <property type="entry name" value="FAD/NAD(P)-binding domain"/>
    <property type="match status" value="1"/>
</dbReference>
<proteinExistence type="predicted"/>
<dbReference type="PANTHER" id="PTHR13847:SF279">
    <property type="entry name" value="FAD DEPENDENT OXIDOREDUCTASE DOMAIN-CONTAINING PROTEIN-RELATED"/>
    <property type="match status" value="1"/>
</dbReference>
<dbReference type="OrthoDB" id="429143at2759"/>
<evidence type="ECO:0000259" key="1">
    <source>
        <dbReference type="Pfam" id="PF01266"/>
    </source>
</evidence>
<protein>
    <recommendedName>
        <fullName evidence="1">FAD dependent oxidoreductase domain-containing protein</fullName>
    </recommendedName>
</protein>